<dbReference type="InterPro" id="IPR016181">
    <property type="entry name" value="Acyl_CoA_acyltransferase"/>
</dbReference>
<dbReference type="Pfam" id="PF13673">
    <property type="entry name" value="Acetyltransf_10"/>
    <property type="match status" value="1"/>
</dbReference>
<dbReference type="AlphaFoldDB" id="A0A7S8F6A5"/>
<dbReference type="Gene3D" id="3.40.630.30">
    <property type="match status" value="1"/>
</dbReference>
<dbReference type="RefSeq" id="WP_200983718.1">
    <property type="nucleotide sequence ID" value="NZ_CP064654.1"/>
</dbReference>
<feature type="domain" description="N-acetyltransferase" evidence="1">
    <location>
        <begin position="3"/>
        <end position="162"/>
    </location>
</feature>
<dbReference type="CDD" id="cd04301">
    <property type="entry name" value="NAT_SF"/>
    <property type="match status" value="1"/>
</dbReference>
<proteinExistence type="predicted"/>
<dbReference type="PANTHER" id="PTHR43451">
    <property type="entry name" value="ACETYLTRANSFERASE (GNAT) FAMILY PROTEIN"/>
    <property type="match status" value="1"/>
</dbReference>
<reference evidence="2 3" key="1">
    <citation type="submission" date="2020-11" db="EMBL/GenBank/DDBJ databases">
        <title>The genome sequence of Erythrobacter sp. 6D36.</title>
        <authorList>
            <person name="Liu Y."/>
        </authorList>
    </citation>
    <scope>NUCLEOTIDE SEQUENCE [LARGE SCALE GENOMIC DNA]</scope>
    <source>
        <strain evidence="2 3">6D36</strain>
    </source>
</reference>
<dbReference type="InterPro" id="IPR000182">
    <property type="entry name" value="GNAT_dom"/>
</dbReference>
<dbReference type="PANTHER" id="PTHR43451:SF1">
    <property type="entry name" value="ACETYLTRANSFERASE"/>
    <property type="match status" value="1"/>
</dbReference>
<dbReference type="Proteomes" id="UP000594459">
    <property type="component" value="Chromosome"/>
</dbReference>
<dbReference type="InterPro" id="IPR052564">
    <property type="entry name" value="N-acetyltrans/Recomb-assoc"/>
</dbReference>
<keyword evidence="2" id="KW-0808">Transferase</keyword>
<evidence type="ECO:0000313" key="2">
    <source>
        <dbReference type="EMBL" id="QPC99923.1"/>
    </source>
</evidence>
<dbReference type="GO" id="GO:0016747">
    <property type="term" value="F:acyltransferase activity, transferring groups other than amino-acyl groups"/>
    <property type="evidence" value="ECO:0007669"/>
    <property type="project" value="InterPro"/>
</dbReference>
<organism evidence="2 3">
    <name type="scientific">Qipengyuania soli</name>
    <dbReference type="NCBI Taxonomy" id="2782568"/>
    <lineage>
        <taxon>Bacteria</taxon>
        <taxon>Pseudomonadati</taxon>
        <taxon>Pseudomonadota</taxon>
        <taxon>Alphaproteobacteria</taxon>
        <taxon>Sphingomonadales</taxon>
        <taxon>Erythrobacteraceae</taxon>
        <taxon>Qipengyuania</taxon>
    </lineage>
</organism>
<accession>A0A7S8F6A5</accession>
<evidence type="ECO:0000259" key="1">
    <source>
        <dbReference type="PROSITE" id="PS51186"/>
    </source>
</evidence>
<keyword evidence="3" id="KW-1185">Reference proteome</keyword>
<gene>
    <name evidence="2" type="ORF">IRL76_05145</name>
</gene>
<sequence>MEYAIRRFRDEDAQALASIMGAAISYIGTHAYTQQQVDAWFARHHTPERYLERAAAGHVIFVATDPDDSPVAYTLLEADGHLDHLYCHPDHTRRGIAEKLLERSEQEARAIGCTRLYTEASDLARPAFERSGYTATHRREFEIAHGDHMVPIHNWAMEKQLA</sequence>
<dbReference type="SUPFAM" id="SSF55729">
    <property type="entry name" value="Acyl-CoA N-acyltransferases (Nat)"/>
    <property type="match status" value="1"/>
</dbReference>
<dbReference type="KEGG" id="qso:IRL76_05145"/>
<protein>
    <submittedName>
        <fullName evidence="2">GNAT family N-acetyltransferase</fullName>
    </submittedName>
</protein>
<evidence type="ECO:0000313" key="3">
    <source>
        <dbReference type="Proteomes" id="UP000594459"/>
    </source>
</evidence>
<name>A0A7S8F6A5_9SPHN</name>
<dbReference type="EMBL" id="CP064654">
    <property type="protein sequence ID" value="QPC99923.1"/>
    <property type="molecule type" value="Genomic_DNA"/>
</dbReference>
<dbReference type="PROSITE" id="PS51186">
    <property type="entry name" value="GNAT"/>
    <property type="match status" value="1"/>
</dbReference>